<dbReference type="PANTHER" id="PTHR30419">
    <property type="entry name" value="HTH-TYPE TRANSCRIPTIONAL REGULATOR YBHD"/>
    <property type="match status" value="1"/>
</dbReference>
<protein>
    <recommendedName>
        <fullName evidence="1">HTH lysR-type domain-containing protein</fullName>
    </recommendedName>
</protein>
<dbReference type="InterPro" id="IPR036390">
    <property type="entry name" value="WH_DNA-bd_sf"/>
</dbReference>
<dbReference type="Gene3D" id="1.10.10.10">
    <property type="entry name" value="Winged helix-like DNA-binding domain superfamily/Winged helix DNA-binding domain"/>
    <property type="match status" value="1"/>
</dbReference>
<proteinExistence type="predicted"/>
<gene>
    <name evidence="2" type="ORF">LMG29739_05866</name>
</gene>
<evidence type="ECO:0000313" key="3">
    <source>
        <dbReference type="Proteomes" id="UP000494329"/>
    </source>
</evidence>
<name>A0A6J5EW05_9BURK</name>
<dbReference type="EMBL" id="CADIKF010000073">
    <property type="protein sequence ID" value="CAB3770760.1"/>
    <property type="molecule type" value="Genomic_DNA"/>
</dbReference>
<dbReference type="AlphaFoldDB" id="A0A6J5EW05"/>
<organism evidence="2 3">
    <name type="scientific">Paraburkholderia solisilvae</name>
    <dbReference type="NCBI Taxonomy" id="624376"/>
    <lineage>
        <taxon>Bacteria</taxon>
        <taxon>Pseudomonadati</taxon>
        <taxon>Pseudomonadota</taxon>
        <taxon>Betaproteobacteria</taxon>
        <taxon>Burkholderiales</taxon>
        <taxon>Burkholderiaceae</taxon>
        <taxon>Paraburkholderia</taxon>
    </lineage>
</organism>
<dbReference type="InterPro" id="IPR036388">
    <property type="entry name" value="WH-like_DNA-bd_sf"/>
</dbReference>
<accession>A0A6J5EW05</accession>
<dbReference type="GO" id="GO:0003700">
    <property type="term" value="F:DNA-binding transcription factor activity"/>
    <property type="evidence" value="ECO:0007669"/>
    <property type="project" value="InterPro"/>
</dbReference>
<reference evidence="2 3" key="1">
    <citation type="submission" date="2020-04" db="EMBL/GenBank/DDBJ databases">
        <authorList>
            <person name="De Canck E."/>
        </authorList>
    </citation>
    <scope>NUCLEOTIDE SEQUENCE [LARGE SCALE GENOMIC DNA]</scope>
    <source>
        <strain evidence="2 3">LMG 29739</strain>
    </source>
</reference>
<dbReference type="PROSITE" id="PS50931">
    <property type="entry name" value="HTH_LYSR"/>
    <property type="match status" value="1"/>
</dbReference>
<dbReference type="InterPro" id="IPR000847">
    <property type="entry name" value="LysR_HTH_N"/>
</dbReference>
<keyword evidence="3" id="KW-1185">Reference proteome</keyword>
<evidence type="ECO:0000259" key="1">
    <source>
        <dbReference type="PROSITE" id="PS50931"/>
    </source>
</evidence>
<dbReference type="Pfam" id="PF00126">
    <property type="entry name" value="HTH_1"/>
    <property type="match status" value="1"/>
</dbReference>
<dbReference type="SUPFAM" id="SSF46785">
    <property type="entry name" value="Winged helix' DNA-binding domain"/>
    <property type="match status" value="1"/>
</dbReference>
<dbReference type="PANTHER" id="PTHR30419:SF8">
    <property type="entry name" value="NITROGEN ASSIMILATION TRANSCRIPTIONAL ACTIVATOR-RELATED"/>
    <property type="match status" value="1"/>
</dbReference>
<evidence type="ECO:0000313" key="2">
    <source>
        <dbReference type="EMBL" id="CAB3770760.1"/>
    </source>
</evidence>
<dbReference type="InterPro" id="IPR050950">
    <property type="entry name" value="HTH-type_LysR_regulators"/>
</dbReference>
<feature type="domain" description="HTH lysR-type" evidence="1">
    <location>
        <begin position="6"/>
        <end position="62"/>
    </location>
</feature>
<dbReference type="GO" id="GO:0005829">
    <property type="term" value="C:cytosol"/>
    <property type="evidence" value="ECO:0007669"/>
    <property type="project" value="TreeGrafter"/>
</dbReference>
<dbReference type="Proteomes" id="UP000494329">
    <property type="component" value="Unassembled WGS sequence"/>
</dbReference>
<sequence>MGMKNIDYQLRQFVKVARHKSLSDAAVDLNVTQSALSKQLREIELAVGHRVFRRHGRGIELTEQGHLLWRSVQAAYKIVDTTVSQIKAMRSGTAGTLKVATLCGRSHSVAYELAVTVFGKRPDIDLTMMECSAMDVCRLVEAGIVDVGFVEHTAAIPDTLEIRGIIGGGYHLSDIDGRTDASDAIRVGERQVTGIAGVLCTKDNSAKYEIVPHGQARASINCTPAIARPAVESFSHPCSEHSESHGRQLVAIARKTEQNR</sequence>